<dbReference type="EMBL" id="JACHMX010000001">
    <property type="protein sequence ID" value="MBB5855356.1"/>
    <property type="molecule type" value="Genomic_DNA"/>
</dbReference>
<evidence type="ECO:0000313" key="2">
    <source>
        <dbReference type="EMBL" id="MBB5855356.1"/>
    </source>
</evidence>
<dbReference type="Proteomes" id="UP000580861">
    <property type="component" value="Unassembled WGS sequence"/>
</dbReference>
<accession>A0A841B5J6</accession>
<keyword evidence="3" id="KW-1185">Reference proteome</keyword>
<proteinExistence type="predicted"/>
<evidence type="ECO:0000313" key="3">
    <source>
        <dbReference type="Proteomes" id="UP000580861"/>
    </source>
</evidence>
<sequence length="313" mass="34030">MTTTRSARLMALSNTSESGIITSRELRKAGVTARYAAKLCGPGGPWRRLMPGVILLRDSAPTRLQLLQAAVARFGPDVVVTGSDALRARGVDCPLTREVHLLVPDYRRMPAEPGMLPRRTTRMPPPTSIDGVPFAPPARAALDLARLELDPARIDELISLPLYWGLCTLEELNEELDSGNRRGSAAVRTALRRVDPEETYAHGLAKKALGGCPLPSPSWNMTICDRRGRPIGVADAWWDDIGLAWQFRAPKQGAANFHPLALTATGTVLVRCTIDQLKKVPMEVAAELVRAFAEAARTPRPKVRTIGRIGDAA</sequence>
<gene>
    <name evidence="2" type="ORF">HDA45_005443</name>
</gene>
<feature type="region of interest" description="Disordered" evidence="1">
    <location>
        <begin position="112"/>
        <end position="132"/>
    </location>
</feature>
<protein>
    <recommendedName>
        <fullName evidence="4">Transcriptional regulator, AbiEi antitoxin, Type IV TA system</fullName>
    </recommendedName>
</protein>
<evidence type="ECO:0008006" key="4">
    <source>
        <dbReference type="Google" id="ProtNLM"/>
    </source>
</evidence>
<dbReference type="AlphaFoldDB" id="A0A841B5J6"/>
<organism evidence="2 3">
    <name type="scientific">Amycolatopsis umgeniensis</name>
    <dbReference type="NCBI Taxonomy" id="336628"/>
    <lineage>
        <taxon>Bacteria</taxon>
        <taxon>Bacillati</taxon>
        <taxon>Actinomycetota</taxon>
        <taxon>Actinomycetes</taxon>
        <taxon>Pseudonocardiales</taxon>
        <taxon>Pseudonocardiaceae</taxon>
        <taxon>Amycolatopsis</taxon>
    </lineage>
</organism>
<comment type="caution">
    <text evidence="2">The sequence shown here is derived from an EMBL/GenBank/DDBJ whole genome shotgun (WGS) entry which is preliminary data.</text>
</comment>
<reference evidence="2 3" key="1">
    <citation type="submission" date="2020-08" db="EMBL/GenBank/DDBJ databases">
        <title>Sequencing the genomes of 1000 actinobacteria strains.</title>
        <authorList>
            <person name="Klenk H.-P."/>
        </authorList>
    </citation>
    <scope>NUCLEOTIDE SEQUENCE [LARGE SCALE GENOMIC DNA]</scope>
    <source>
        <strain evidence="2 3">DSM 45272</strain>
    </source>
</reference>
<name>A0A841B5J6_9PSEU</name>
<evidence type="ECO:0000256" key="1">
    <source>
        <dbReference type="SAM" id="MobiDB-lite"/>
    </source>
</evidence>